<evidence type="ECO:0000313" key="2">
    <source>
        <dbReference type="EMBL" id="TYP96872.1"/>
    </source>
</evidence>
<feature type="domain" description="YdhG-like" evidence="1">
    <location>
        <begin position="24"/>
        <end position="120"/>
    </location>
</feature>
<proteinExistence type="predicted"/>
<dbReference type="SUPFAM" id="SSF159888">
    <property type="entry name" value="YdhG-like"/>
    <property type="match status" value="1"/>
</dbReference>
<organism evidence="2 3">
    <name type="scientific">Sphingobacterium allocomposti</name>
    <dbReference type="NCBI Taxonomy" id="415956"/>
    <lineage>
        <taxon>Bacteria</taxon>
        <taxon>Pseudomonadati</taxon>
        <taxon>Bacteroidota</taxon>
        <taxon>Sphingobacteriia</taxon>
        <taxon>Sphingobacteriales</taxon>
        <taxon>Sphingobacteriaceae</taxon>
        <taxon>Sphingobacterium</taxon>
    </lineage>
</organism>
<dbReference type="AlphaFoldDB" id="A0A5S5DPW5"/>
<evidence type="ECO:0000313" key="3">
    <source>
        <dbReference type="Proteomes" id="UP000325105"/>
    </source>
</evidence>
<sequence length="204" mass="23756">MVHFNVQRLKDKSTPDWKRHQPQWAEAVERIQQILNELPLTRTFKWGSDVYTHNGKNIVSYGGFKNHFAIWFYNGVFLSDEDGVLVNASEGKTKALRQWRFSSADEMNATKIRQYVQEAIQNAVQGKEVKQEKRKGQEPAGLLKEALTKNSELHKAFNSLTPGKQREYMEYVDEAKQEKTKMARIEKITPLIFAGRGLHDKYRR</sequence>
<protein>
    <submittedName>
        <fullName evidence="2">Uncharacterized protein YdeI (YjbR/CyaY-like superfamily)</fullName>
    </submittedName>
</protein>
<dbReference type="PIRSF" id="PIRSF021308">
    <property type="entry name" value="UCP021308"/>
    <property type="match status" value="1"/>
</dbReference>
<gene>
    <name evidence="2" type="ORF">BC792_10496</name>
</gene>
<keyword evidence="3" id="KW-1185">Reference proteome</keyword>
<dbReference type="Pfam" id="PF13376">
    <property type="entry name" value="OmdA"/>
    <property type="match status" value="1"/>
</dbReference>
<name>A0A5S5DPW5_9SPHI</name>
<dbReference type="InterPro" id="IPR014922">
    <property type="entry name" value="YdhG-like"/>
</dbReference>
<dbReference type="InterPro" id="IPR016786">
    <property type="entry name" value="YdeI_bac"/>
</dbReference>
<reference evidence="2 3" key="1">
    <citation type="submission" date="2019-07" db="EMBL/GenBank/DDBJ databases">
        <title>Genomic Encyclopedia of Archaeal and Bacterial Type Strains, Phase II (KMG-II): from individual species to whole genera.</title>
        <authorList>
            <person name="Goeker M."/>
        </authorList>
    </citation>
    <scope>NUCLEOTIDE SEQUENCE [LARGE SCALE GENOMIC DNA]</scope>
    <source>
        <strain evidence="2 3">DSM 18850</strain>
    </source>
</reference>
<dbReference type="OrthoDB" id="214150at2"/>
<evidence type="ECO:0000259" key="1">
    <source>
        <dbReference type="Pfam" id="PF08818"/>
    </source>
</evidence>
<dbReference type="Proteomes" id="UP000325105">
    <property type="component" value="Unassembled WGS sequence"/>
</dbReference>
<comment type="caution">
    <text evidence="2">The sequence shown here is derived from an EMBL/GenBank/DDBJ whole genome shotgun (WGS) entry which is preliminary data.</text>
</comment>
<dbReference type="Gene3D" id="3.90.1150.200">
    <property type="match status" value="1"/>
</dbReference>
<accession>A0A5S5DPW5</accession>
<dbReference type="Pfam" id="PF08818">
    <property type="entry name" value="DUF1801"/>
    <property type="match status" value="1"/>
</dbReference>
<dbReference type="RefSeq" id="WP_148907906.1">
    <property type="nucleotide sequence ID" value="NZ_VNHX01000004.1"/>
</dbReference>
<dbReference type="EMBL" id="VNHX01000004">
    <property type="protein sequence ID" value="TYP96872.1"/>
    <property type="molecule type" value="Genomic_DNA"/>
</dbReference>